<evidence type="ECO:0000259" key="8">
    <source>
        <dbReference type="PROSITE" id="PS50113"/>
    </source>
</evidence>
<comment type="catalytic activity">
    <reaction evidence="1">
        <text>ATP + protein L-histidine = ADP + protein N-phospho-L-histidine.</text>
        <dbReference type="EC" id="2.7.13.3"/>
    </reaction>
</comment>
<comment type="caution">
    <text evidence="9">The sequence shown here is derived from an EMBL/GenBank/DDBJ whole genome shotgun (WGS) entry which is preliminary data.</text>
</comment>
<name>A0ABV8PZC3_9BACT</name>
<feature type="domain" description="PAC" evidence="8">
    <location>
        <begin position="724"/>
        <end position="778"/>
    </location>
</feature>
<feature type="domain" description="PAC" evidence="8">
    <location>
        <begin position="598"/>
        <end position="650"/>
    </location>
</feature>
<dbReference type="PROSITE" id="PS50113">
    <property type="entry name" value="PAC"/>
    <property type="match status" value="3"/>
</dbReference>
<dbReference type="PROSITE" id="PS50112">
    <property type="entry name" value="PAS"/>
    <property type="match status" value="4"/>
</dbReference>
<dbReference type="PRINTS" id="PR00344">
    <property type="entry name" value="BCTRLSENSOR"/>
</dbReference>
<organism evidence="9 10">
    <name type="scientific">Parasediminibacterium paludis</name>
    <dbReference type="NCBI Taxonomy" id="908966"/>
    <lineage>
        <taxon>Bacteria</taxon>
        <taxon>Pseudomonadati</taxon>
        <taxon>Bacteroidota</taxon>
        <taxon>Chitinophagia</taxon>
        <taxon>Chitinophagales</taxon>
        <taxon>Chitinophagaceae</taxon>
        <taxon>Parasediminibacterium</taxon>
    </lineage>
</organism>
<evidence type="ECO:0000259" key="6">
    <source>
        <dbReference type="PROSITE" id="PS50109"/>
    </source>
</evidence>
<dbReference type="InterPro" id="IPR013655">
    <property type="entry name" value="PAS_fold_3"/>
</dbReference>
<keyword evidence="5" id="KW-0418">Kinase</keyword>
<reference evidence="10" key="1">
    <citation type="journal article" date="2019" name="Int. J. Syst. Evol. Microbiol.">
        <title>The Global Catalogue of Microorganisms (GCM) 10K type strain sequencing project: providing services to taxonomists for standard genome sequencing and annotation.</title>
        <authorList>
            <consortium name="The Broad Institute Genomics Platform"/>
            <consortium name="The Broad Institute Genome Sequencing Center for Infectious Disease"/>
            <person name="Wu L."/>
            <person name="Ma J."/>
        </authorList>
    </citation>
    <scope>NUCLEOTIDE SEQUENCE [LARGE SCALE GENOMIC DNA]</scope>
    <source>
        <strain evidence="10">CECT 8010</strain>
    </source>
</reference>
<dbReference type="SUPFAM" id="SSF55785">
    <property type="entry name" value="PYP-like sensor domain (PAS domain)"/>
    <property type="match status" value="5"/>
</dbReference>
<feature type="domain" description="PAS" evidence="7">
    <location>
        <begin position="647"/>
        <end position="723"/>
    </location>
</feature>
<feature type="domain" description="PAS" evidence="7">
    <location>
        <begin position="269"/>
        <end position="330"/>
    </location>
</feature>
<dbReference type="Gene3D" id="3.30.565.10">
    <property type="entry name" value="Histidine kinase-like ATPase, C-terminal domain"/>
    <property type="match status" value="1"/>
</dbReference>
<evidence type="ECO:0000259" key="7">
    <source>
        <dbReference type="PROSITE" id="PS50112"/>
    </source>
</evidence>
<dbReference type="SUPFAM" id="SSF55874">
    <property type="entry name" value="ATPase domain of HSP90 chaperone/DNA topoisomerase II/histidine kinase"/>
    <property type="match status" value="1"/>
</dbReference>
<feature type="domain" description="PAC" evidence="8">
    <location>
        <begin position="469"/>
        <end position="521"/>
    </location>
</feature>
<dbReference type="CDD" id="cd00130">
    <property type="entry name" value="PAS"/>
    <property type="match status" value="5"/>
</dbReference>
<evidence type="ECO:0000256" key="3">
    <source>
        <dbReference type="ARBA" id="ARBA00022553"/>
    </source>
</evidence>
<dbReference type="EMBL" id="JBHSDC010000022">
    <property type="protein sequence ID" value="MFC4232493.1"/>
    <property type="molecule type" value="Genomic_DNA"/>
</dbReference>
<dbReference type="PANTHER" id="PTHR43304:SF1">
    <property type="entry name" value="PAC DOMAIN-CONTAINING PROTEIN"/>
    <property type="match status" value="1"/>
</dbReference>
<proteinExistence type="predicted"/>
<evidence type="ECO:0000256" key="5">
    <source>
        <dbReference type="ARBA" id="ARBA00022777"/>
    </source>
</evidence>
<dbReference type="SMART" id="SM00387">
    <property type="entry name" value="HATPase_c"/>
    <property type="match status" value="1"/>
</dbReference>
<dbReference type="PROSITE" id="PS50109">
    <property type="entry name" value="HIS_KIN"/>
    <property type="match status" value="1"/>
</dbReference>
<dbReference type="InterPro" id="IPR036890">
    <property type="entry name" value="HATPase_C_sf"/>
</dbReference>
<dbReference type="CDD" id="cd16917">
    <property type="entry name" value="HATPase_UhpB-NarQ-NarX-like"/>
    <property type="match status" value="1"/>
</dbReference>
<dbReference type="InterPro" id="IPR004358">
    <property type="entry name" value="Sig_transdc_His_kin-like_C"/>
</dbReference>
<feature type="domain" description="PAS" evidence="7">
    <location>
        <begin position="522"/>
        <end position="594"/>
    </location>
</feature>
<dbReference type="InterPro" id="IPR001610">
    <property type="entry name" value="PAC"/>
</dbReference>
<keyword evidence="3" id="KW-0597">Phosphoprotein</keyword>
<evidence type="ECO:0000256" key="4">
    <source>
        <dbReference type="ARBA" id="ARBA00022679"/>
    </source>
</evidence>
<feature type="domain" description="PAS" evidence="7">
    <location>
        <begin position="147"/>
        <end position="217"/>
    </location>
</feature>
<protein>
    <recommendedName>
        <fullName evidence="2">histidine kinase</fullName>
        <ecNumber evidence="2">2.7.13.3</ecNumber>
    </recommendedName>
</protein>
<dbReference type="InterPro" id="IPR000700">
    <property type="entry name" value="PAS-assoc_C"/>
</dbReference>
<feature type="domain" description="Histidine kinase" evidence="6">
    <location>
        <begin position="896"/>
        <end position="983"/>
    </location>
</feature>
<dbReference type="Gene3D" id="2.10.70.100">
    <property type="match status" value="1"/>
</dbReference>
<dbReference type="SMART" id="SM00086">
    <property type="entry name" value="PAC"/>
    <property type="match status" value="5"/>
</dbReference>
<evidence type="ECO:0000313" key="9">
    <source>
        <dbReference type="EMBL" id="MFC4232493.1"/>
    </source>
</evidence>
<dbReference type="InterPro" id="IPR003594">
    <property type="entry name" value="HATPase_dom"/>
</dbReference>
<evidence type="ECO:0000256" key="2">
    <source>
        <dbReference type="ARBA" id="ARBA00012438"/>
    </source>
</evidence>
<dbReference type="Pfam" id="PF13426">
    <property type="entry name" value="PAS_9"/>
    <property type="match status" value="3"/>
</dbReference>
<dbReference type="RefSeq" id="WP_379014369.1">
    <property type="nucleotide sequence ID" value="NZ_JBHSDC010000022.1"/>
</dbReference>
<sequence>MTLRYNNQLFNAFPLPSLLLKADLGFTIINTNHAYSQLFNTNDDSIIEKSILTLSTYASSESNIIALIQNSLEIVLATKKPHTIQEVAIPSNLFNNKFKVKYFTINNTPLVGEDGDVECIVHSVTDITDSVTLRNLEIDDNAKLNNQTINLNKISNASLDVICAINAEGYFLYASNAAKTVWGYSPDELVGKHFTTFLHPDDVAKSLQTAKLVMKGIEIDAFENRYIKKDGTPVLMEWTVRFDKVEKIRYGVARNITEKKRNEIALIESENRYRNLFSNNPSPMIVWDFETLKIIDCNAEALLLYGYSKEAFLQLSIKDLRLKEDIELIEAETKSEEIYGQIHKKIWRHKKSNGELFYANITGHLLQYKGKKSSLVCINDVTDKINTENALRTSELKLRTAQQVAQIGYWDFDFKTDNLTWSDELYNVFGITKALFHETHQSFVELVDEEDRAFVLQTSKHTQQTGEAFTIDYRITTPSGEKRVIQEHGYGELDESGNVIRLFGTAQNITDRKLAEEKIRESNQRYEYVTKATSDAIWDWDLIHDKVYWGDGFESIFGYKLDSLISNSTFRLDYIHPDDVEAVMSGLYYVIYGTETQWEDSYRFKKADDTYAYVTNKGFVIRDSSGKALRMVGAKRDMTKQREEELRLQLLESVITNTSDMVIITEAEPIEGEGPKIIYVNDAFTSGTGYSKEDVIGKTPRLLQGPKTDKQELEKLKKALENWQSHNITVLNYKKNGDEFWNNMSISPVADANGWYTHWIAVERDVTERVQRNADIIQAIIRTQEEERYEVGAELHDNVCQILTSSKISFKMLESVVPDNKRAVFNNGIETLNLAFKEIRNLSHRLAPVFLDDTTLEQAFSNTLKSFNANEHYIIDLQFDEAFKAYHASKEFQLNLYRILQEQLNNILKYAKASTISVQGMIEDNKLCLSIIDDGIGFNSKLVSTGIGLSNMKRRAELFGGELIIESELGKGCKLTVEIPLTETN</sequence>
<dbReference type="InterPro" id="IPR052162">
    <property type="entry name" value="Sensor_kinase/Photoreceptor"/>
</dbReference>
<dbReference type="Pfam" id="PF08447">
    <property type="entry name" value="PAS_3"/>
    <property type="match status" value="2"/>
</dbReference>
<dbReference type="Gene3D" id="3.30.450.20">
    <property type="entry name" value="PAS domain"/>
    <property type="match status" value="6"/>
</dbReference>
<dbReference type="SMART" id="SM00091">
    <property type="entry name" value="PAS"/>
    <property type="match status" value="6"/>
</dbReference>
<evidence type="ECO:0000256" key="1">
    <source>
        <dbReference type="ARBA" id="ARBA00000085"/>
    </source>
</evidence>
<dbReference type="InterPro" id="IPR000014">
    <property type="entry name" value="PAS"/>
</dbReference>
<dbReference type="EC" id="2.7.13.3" evidence="2"/>
<dbReference type="NCBIfam" id="TIGR00229">
    <property type="entry name" value="sensory_box"/>
    <property type="match status" value="4"/>
</dbReference>
<keyword evidence="4" id="KW-0808">Transferase</keyword>
<dbReference type="PANTHER" id="PTHR43304">
    <property type="entry name" value="PHYTOCHROME-LIKE PROTEIN CPH1"/>
    <property type="match status" value="1"/>
</dbReference>
<dbReference type="InterPro" id="IPR035965">
    <property type="entry name" value="PAS-like_dom_sf"/>
</dbReference>
<accession>A0ABV8PZC3</accession>
<dbReference type="Proteomes" id="UP001595906">
    <property type="component" value="Unassembled WGS sequence"/>
</dbReference>
<evidence type="ECO:0000313" key="10">
    <source>
        <dbReference type="Proteomes" id="UP001595906"/>
    </source>
</evidence>
<dbReference type="Pfam" id="PF02518">
    <property type="entry name" value="HATPase_c"/>
    <property type="match status" value="1"/>
</dbReference>
<keyword evidence="10" id="KW-1185">Reference proteome</keyword>
<gene>
    <name evidence="9" type="ORF">ACFOW1_11355</name>
</gene>
<dbReference type="InterPro" id="IPR005467">
    <property type="entry name" value="His_kinase_dom"/>
</dbReference>